<evidence type="ECO:0000256" key="2">
    <source>
        <dbReference type="SAM" id="Phobius"/>
    </source>
</evidence>
<protein>
    <submittedName>
        <fullName evidence="3">Protein kinase</fullName>
    </submittedName>
</protein>
<evidence type="ECO:0000313" key="4">
    <source>
        <dbReference type="Proteomes" id="UP000237271"/>
    </source>
</evidence>
<evidence type="ECO:0000313" key="3">
    <source>
        <dbReference type="EMBL" id="POM57766.1"/>
    </source>
</evidence>
<keyword evidence="3" id="KW-0808">Transferase</keyword>
<comment type="caution">
    <text evidence="3">The sequence shown here is derived from an EMBL/GenBank/DDBJ whole genome shotgun (WGS) entry which is preliminary data.</text>
</comment>
<keyword evidence="4" id="KW-1185">Reference proteome</keyword>
<accession>A0A2P4WWU8</accession>
<dbReference type="GO" id="GO:0016301">
    <property type="term" value="F:kinase activity"/>
    <property type="evidence" value="ECO:0007669"/>
    <property type="project" value="UniProtKB-KW"/>
</dbReference>
<keyword evidence="2" id="KW-0472">Membrane</keyword>
<feature type="region of interest" description="Disordered" evidence="1">
    <location>
        <begin position="275"/>
        <end position="343"/>
    </location>
</feature>
<feature type="compositionally biased region" description="Polar residues" evidence="1">
    <location>
        <begin position="310"/>
        <end position="343"/>
    </location>
</feature>
<feature type="transmembrane region" description="Helical" evidence="2">
    <location>
        <begin position="244"/>
        <end position="268"/>
    </location>
</feature>
<name>A0A2P4WWU8_9STRA</name>
<feature type="non-terminal residue" evidence="3">
    <location>
        <position position="343"/>
    </location>
</feature>
<keyword evidence="2" id="KW-1133">Transmembrane helix</keyword>
<dbReference type="EMBL" id="NCKW01020522">
    <property type="protein sequence ID" value="POM57766.1"/>
    <property type="molecule type" value="Genomic_DNA"/>
</dbReference>
<dbReference type="AlphaFoldDB" id="A0A2P4WWU8"/>
<keyword evidence="2" id="KW-0812">Transmembrane</keyword>
<proteinExistence type="predicted"/>
<keyword evidence="3" id="KW-0418">Kinase</keyword>
<sequence length="343" mass="36793">MGRNTDHLAPLHSVQERLDDLDVNWDDLSGIAQRALLWDTGFGVTLDNKPVQIWTLAGHSMADLAIPLVQFQDVGCTEQSCPQPDNTTSLSNKFCNGEQMLKAARCVMEDFDDPEEIHLAMWITGGNPSVVPTPTVRKHAWSDDFSNISYVVLAVHTVDIADEPAYGECASDAQNGGYGSLVLACHTKANITDAIRGSLEDVQGTPWVSRWIAEGYSNGGGVSGSGISDSSNSNSIDDGEGFNVLYLIPIIVGGLVMVGLVVLIVFITRRRSKNTDNRSFQDNVGSPSVSYQASASPVPGAINERRSNVHKNTAPSEDNISLGRPTNASSNGTETTGSRRSVD</sequence>
<organism evidence="3 4">
    <name type="scientific">Phytophthora palmivora</name>
    <dbReference type="NCBI Taxonomy" id="4796"/>
    <lineage>
        <taxon>Eukaryota</taxon>
        <taxon>Sar</taxon>
        <taxon>Stramenopiles</taxon>
        <taxon>Oomycota</taxon>
        <taxon>Peronosporomycetes</taxon>
        <taxon>Peronosporales</taxon>
        <taxon>Peronosporaceae</taxon>
        <taxon>Phytophthora</taxon>
    </lineage>
</organism>
<gene>
    <name evidence="3" type="ORF">PHPALM_37680</name>
</gene>
<reference evidence="3 4" key="1">
    <citation type="journal article" date="2017" name="Genome Biol. Evol.">
        <title>Phytophthora megakarya and P. palmivora, closely related causal agents of cacao black pod rot, underwent increases in genome sizes and gene numbers by different mechanisms.</title>
        <authorList>
            <person name="Ali S.S."/>
            <person name="Shao J."/>
            <person name="Lary D.J."/>
            <person name="Kronmiller B."/>
            <person name="Shen D."/>
            <person name="Strem M.D."/>
            <person name="Amoako-Attah I."/>
            <person name="Akrofi A.Y."/>
            <person name="Begoude B.A."/>
            <person name="Ten Hoopen G.M."/>
            <person name="Coulibaly K."/>
            <person name="Kebe B.I."/>
            <person name="Melnick R.L."/>
            <person name="Guiltinan M.J."/>
            <person name="Tyler B.M."/>
            <person name="Meinhardt L.W."/>
            <person name="Bailey B.A."/>
        </authorList>
    </citation>
    <scope>NUCLEOTIDE SEQUENCE [LARGE SCALE GENOMIC DNA]</scope>
    <source>
        <strain evidence="4">sbr112.9</strain>
    </source>
</reference>
<dbReference type="Proteomes" id="UP000237271">
    <property type="component" value="Unassembled WGS sequence"/>
</dbReference>
<dbReference type="OrthoDB" id="123529at2759"/>
<feature type="compositionally biased region" description="Polar residues" evidence="1">
    <location>
        <begin position="277"/>
        <end position="295"/>
    </location>
</feature>
<evidence type="ECO:0000256" key="1">
    <source>
        <dbReference type="SAM" id="MobiDB-lite"/>
    </source>
</evidence>